<dbReference type="SMART" id="SM00850">
    <property type="entry name" value="LytTR"/>
    <property type="match status" value="1"/>
</dbReference>
<keyword evidence="4" id="KW-1185">Reference proteome</keyword>
<evidence type="ECO:0000259" key="2">
    <source>
        <dbReference type="PROSITE" id="PS50930"/>
    </source>
</evidence>
<gene>
    <name evidence="3" type="ORF">SPACI_011650</name>
</gene>
<dbReference type="PROSITE" id="PS50930">
    <property type="entry name" value="HTH_LYTTR"/>
    <property type="match status" value="1"/>
</dbReference>
<evidence type="ECO:0000256" key="1">
    <source>
        <dbReference type="SAM" id="Coils"/>
    </source>
</evidence>
<accession>A0ABZ3IYS7</accession>
<dbReference type="EMBL" id="CP155571">
    <property type="protein sequence ID" value="XFO71150.1"/>
    <property type="molecule type" value="Genomic_DNA"/>
</dbReference>
<protein>
    <recommendedName>
        <fullName evidence="2">HTH LytTR-type domain-containing protein</fullName>
    </recommendedName>
</protein>
<sequence>MVKVILVNNEHCSLEELACVFGPNVEVAGRFLNLSEAMAQIREMKANAMFLNNDASDKERLKVVNTAIGRTSDNGVVFVLTSAQPNGKRIKELRIPAISANNETKAAHGNPIANKTEEMVHQYALRKKSERITLWENERIVLINAAKIACCFMQKGQRKVTVAVENKLYKSNDTLNAFIDKIGQSQLIRCHRSFALNPNYLLEMVPAENNTMVAKVAGYDREIPISRQYSPVLRSIAGLHIRADCKKIF</sequence>
<dbReference type="Gene3D" id="2.40.50.1020">
    <property type="entry name" value="LytTr DNA-binding domain"/>
    <property type="match status" value="1"/>
</dbReference>
<dbReference type="Proteomes" id="UP000216052">
    <property type="component" value="Chromosome"/>
</dbReference>
<feature type="domain" description="HTH LytTR-type" evidence="2">
    <location>
        <begin position="132"/>
        <end position="239"/>
    </location>
</feature>
<reference evidence="3" key="1">
    <citation type="submission" date="2024-05" db="EMBL/GenBank/DDBJ databases">
        <title>Isolation and characterization of Sporomusa carbonis sp. nov., a carboxydotrophic hydrogenogen in the genus of Sporomusa isolated from a charcoal burning pile.</title>
        <authorList>
            <person name="Boeer T."/>
            <person name="Rosenbaum F."/>
            <person name="Eysell L."/>
            <person name="Mueller V."/>
            <person name="Daniel R."/>
            <person name="Poehlein A."/>
        </authorList>
    </citation>
    <scope>NUCLEOTIDE SEQUENCE [LARGE SCALE GENOMIC DNA]</scope>
    <source>
        <strain evidence="3">DSM 3132</strain>
    </source>
</reference>
<proteinExistence type="predicted"/>
<dbReference type="RefSeq" id="WP_093795982.1">
    <property type="nucleotide sequence ID" value="NZ_CP155571.1"/>
</dbReference>
<keyword evidence="1" id="KW-0175">Coiled coil</keyword>
<organism evidence="3 4">
    <name type="scientific">Sporomusa acidovorans (strain ATCC 49682 / DSM 3132 / Mol)</name>
    <dbReference type="NCBI Taxonomy" id="1123286"/>
    <lineage>
        <taxon>Bacteria</taxon>
        <taxon>Bacillati</taxon>
        <taxon>Bacillota</taxon>
        <taxon>Negativicutes</taxon>
        <taxon>Selenomonadales</taxon>
        <taxon>Sporomusaceae</taxon>
        <taxon>Sporomusa</taxon>
    </lineage>
</organism>
<name>A0ABZ3IYS7_SPOA4</name>
<dbReference type="InterPro" id="IPR007492">
    <property type="entry name" value="LytTR_DNA-bd_dom"/>
</dbReference>
<dbReference type="PANTHER" id="PTHR37299">
    <property type="entry name" value="TRANSCRIPTIONAL REGULATOR-RELATED"/>
    <property type="match status" value="1"/>
</dbReference>
<evidence type="ECO:0000313" key="4">
    <source>
        <dbReference type="Proteomes" id="UP000216052"/>
    </source>
</evidence>
<feature type="coiled-coil region" evidence="1">
    <location>
        <begin position="34"/>
        <end position="61"/>
    </location>
</feature>
<dbReference type="Pfam" id="PF04397">
    <property type="entry name" value="LytTR"/>
    <property type="match status" value="1"/>
</dbReference>
<dbReference type="InterPro" id="IPR046947">
    <property type="entry name" value="LytR-like"/>
</dbReference>
<dbReference type="PANTHER" id="PTHR37299:SF1">
    <property type="entry name" value="STAGE 0 SPORULATION PROTEIN A HOMOLOG"/>
    <property type="match status" value="1"/>
</dbReference>
<evidence type="ECO:0000313" key="3">
    <source>
        <dbReference type="EMBL" id="XFO71150.1"/>
    </source>
</evidence>